<keyword evidence="1" id="KW-0812">Transmembrane</keyword>
<dbReference type="RefSeq" id="WP_078815138.1">
    <property type="nucleotide sequence ID" value="NZ_FUYE01000016.1"/>
</dbReference>
<dbReference type="AlphaFoldDB" id="A0A1T4YQS2"/>
<keyword evidence="1" id="KW-0472">Membrane</keyword>
<gene>
    <name evidence="2" type="ORF">SAMN02745166_03980</name>
</gene>
<dbReference type="STRING" id="48467.SAMN02745166_03980"/>
<keyword evidence="1" id="KW-1133">Transmembrane helix</keyword>
<evidence type="ECO:0000256" key="1">
    <source>
        <dbReference type="SAM" id="Phobius"/>
    </source>
</evidence>
<feature type="transmembrane region" description="Helical" evidence="1">
    <location>
        <begin position="42"/>
        <end position="67"/>
    </location>
</feature>
<reference evidence="3" key="1">
    <citation type="submission" date="2017-02" db="EMBL/GenBank/DDBJ databases">
        <authorList>
            <person name="Varghese N."/>
            <person name="Submissions S."/>
        </authorList>
    </citation>
    <scope>NUCLEOTIDE SEQUENCE [LARGE SCALE GENOMIC DNA]</scope>
    <source>
        <strain evidence="3">ATCC 700200</strain>
    </source>
</reference>
<accession>A0A1T4YQS2</accession>
<keyword evidence="3" id="KW-1185">Reference proteome</keyword>
<dbReference type="InterPro" id="IPR035287">
    <property type="entry name" value="DUF5362"/>
</dbReference>
<dbReference type="Proteomes" id="UP000190774">
    <property type="component" value="Unassembled WGS sequence"/>
</dbReference>
<evidence type="ECO:0000313" key="2">
    <source>
        <dbReference type="EMBL" id="SKB04122.1"/>
    </source>
</evidence>
<protein>
    <recommendedName>
        <fullName evidence="4">DUF5362 domain-containing protein</fullName>
    </recommendedName>
</protein>
<organism evidence="2 3">
    <name type="scientific">Prosthecobacter debontii</name>
    <dbReference type="NCBI Taxonomy" id="48467"/>
    <lineage>
        <taxon>Bacteria</taxon>
        <taxon>Pseudomonadati</taxon>
        <taxon>Verrucomicrobiota</taxon>
        <taxon>Verrucomicrobiia</taxon>
        <taxon>Verrucomicrobiales</taxon>
        <taxon>Verrucomicrobiaceae</taxon>
        <taxon>Prosthecobacter</taxon>
    </lineage>
</organism>
<name>A0A1T4YQS2_9BACT</name>
<dbReference type="Pfam" id="PF17319">
    <property type="entry name" value="DUF5362"/>
    <property type="match status" value="1"/>
</dbReference>
<dbReference type="OrthoDB" id="199350at2"/>
<evidence type="ECO:0000313" key="3">
    <source>
        <dbReference type="Proteomes" id="UP000190774"/>
    </source>
</evidence>
<evidence type="ECO:0008006" key="4">
    <source>
        <dbReference type="Google" id="ProtNLM"/>
    </source>
</evidence>
<proteinExistence type="predicted"/>
<feature type="transmembrane region" description="Helical" evidence="1">
    <location>
        <begin position="79"/>
        <end position="101"/>
    </location>
</feature>
<feature type="transmembrane region" description="Helical" evidence="1">
    <location>
        <begin position="138"/>
        <end position="164"/>
    </location>
</feature>
<sequence>MESNPYNTPSANLFGSTHGTAVEGVPAEAIVQLQRTKPWLRLIGVVMWIAVGLMLLGALGVVAAAAIGAGEMMKGQTGAFGGVPLIGVAVLYALMSLIYIYPTVKIWKYGTCIGRLSQSRNPEDLVAALNQQRAFWKFAGILLILMILLYVVVIIGAVVFSAAAAGGLQNIPVEGAGTENP</sequence>
<dbReference type="EMBL" id="FUYE01000016">
    <property type="protein sequence ID" value="SKB04122.1"/>
    <property type="molecule type" value="Genomic_DNA"/>
</dbReference>